<keyword evidence="2" id="KW-0472">Membrane</keyword>
<dbReference type="Proteomes" id="UP000277204">
    <property type="component" value="Unassembled WGS sequence"/>
</dbReference>
<feature type="region of interest" description="Disordered" evidence="1">
    <location>
        <begin position="48"/>
        <end position="67"/>
    </location>
</feature>
<reference evidence="3 4" key="1">
    <citation type="submission" date="2018-11" db="EMBL/GenBank/DDBJ databases">
        <authorList>
            <consortium name="Pathogen Informatics"/>
        </authorList>
    </citation>
    <scope>NUCLEOTIDE SEQUENCE [LARGE SCALE GENOMIC DNA]</scope>
    <source>
        <strain evidence="3 4">Zambia</strain>
    </source>
</reference>
<accession>A0A183LP91</accession>
<dbReference type="EMBL" id="UZAI01001962">
    <property type="protein sequence ID" value="VDO66991.1"/>
    <property type="molecule type" value="Genomic_DNA"/>
</dbReference>
<gene>
    <name evidence="3" type="ORF">SMRZ_LOCUS5616</name>
</gene>
<keyword evidence="4" id="KW-1185">Reference proteome</keyword>
<protein>
    <submittedName>
        <fullName evidence="3">Uncharacterized protein</fullName>
    </submittedName>
</protein>
<evidence type="ECO:0000313" key="3">
    <source>
        <dbReference type="EMBL" id="VDO66991.1"/>
    </source>
</evidence>
<keyword evidence="2" id="KW-0812">Transmembrane</keyword>
<organism evidence="3 4">
    <name type="scientific">Schistosoma margrebowiei</name>
    <dbReference type="NCBI Taxonomy" id="48269"/>
    <lineage>
        <taxon>Eukaryota</taxon>
        <taxon>Metazoa</taxon>
        <taxon>Spiralia</taxon>
        <taxon>Lophotrochozoa</taxon>
        <taxon>Platyhelminthes</taxon>
        <taxon>Trematoda</taxon>
        <taxon>Digenea</taxon>
        <taxon>Strigeidida</taxon>
        <taxon>Schistosomatoidea</taxon>
        <taxon>Schistosomatidae</taxon>
        <taxon>Schistosoma</taxon>
    </lineage>
</organism>
<keyword evidence="2" id="KW-1133">Transmembrane helix</keyword>
<dbReference type="AlphaFoldDB" id="A0A183LP91"/>
<evidence type="ECO:0000256" key="1">
    <source>
        <dbReference type="SAM" id="MobiDB-lite"/>
    </source>
</evidence>
<name>A0A183LP91_9TREM</name>
<sequence length="127" mass="14511">MKLKSPSTSYISNDPIVIETLKTAQELNLDMNSKKHNSHSNKLSFFIHKNSSNKPSSTRKYSLSIPSKLNDTTGQNISKNLDTSQNHQQVGGYIYILCLLYLFFHLQPRKLLFLFINVLKGFIYLTG</sequence>
<feature type="transmembrane region" description="Helical" evidence="2">
    <location>
        <begin position="90"/>
        <end position="106"/>
    </location>
</feature>
<evidence type="ECO:0000313" key="4">
    <source>
        <dbReference type="Proteomes" id="UP000277204"/>
    </source>
</evidence>
<feature type="compositionally biased region" description="Polar residues" evidence="1">
    <location>
        <begin position="49"/>
        <end position="67"/>
    </location>
</feature>
<proteinExistence type="predicted"/>
<evidence type="ECO:0000256" key="2">
    <source>
        <dbReference type="SAM" id="Phobius"/>
    </source>
</evidence>